<evidence type="ECO:0000256" key="4">
    <source>
        <dbReference type="SAM" id="SignalP"/>
    </source>
</evidence>
<dbReference type="GO" id="GO:0043235">
    <property type="term" value="C:receptor complex"/>
    <property type="evidence" value="ECO:0007669"/>
    <property type="project" value="TreeGrafter"/>
</dbReference>
<keyword evidence="3" id="KW-1133">Transmembrane helix</keyword>
<feature type="chain" id="PRO_5040326039" evidence="4">
    <location>
        <begin position="23"/>
        <end position="631"/>
    </location>
</feature>
<keyword evidence="2" id="KW-0460">Magnesium</keyword>
<dbReference type="EMBL" id="JAIZAY010000010">
    <property type="protein sequence ID" value="KAJ8035067.1"/>
    <property type="molecule type" value="Genomic_DNA"/>
</dbReference>
<accession>A0A9Q1H4G5</accession>
<sequence>MDFIYWHLPLASVLVLVQVVPSKEQNVCRSMDPIQNSTTCIVEVNTSVCLVCPIREAAHKQSSENWWYHDDPIYKNGNQITPSNTKISCSSELYSLLVPHVVLSGMDILYYCEKSKTNRFEFNIKYYVNSSLVIQANDEHIQQSLRKRHNQRMTFRCYIFGAIPPLNMAWLINYQETNTTFFPNETNQPGNFSHSLNVTIAKGFTNITCSSSGPYIWNSSKTIVIEGIEDQPLNGNDLLVFYIAVPCLFVTSLLTTFILYFKVKNGRHQSRSTRTEDRQTVNIDDSESADISNAFVYSDITKECEPTTSQVISSPPLKISLVTCLKTGGKFDYWSATYISESSEEKCFAKTLSSYATMKDAAMFQDLAMNLQSLKNSAFVVQLMFVSVEEIPYAIYYEYMECGSLRDFMLRRYQQARSSRMSIKDADILPANVKSQIQELLTFATMVTAGMKFITSQKFSHPALLLRKVLLSEYCECKLYDIYPTEMAMARINDLMTKDYPPIAWLAPETIFLHEYETSSDVWSFAVLLWELFSLGDTPFARDTAGEVEQKIREGVVLSQTLCCPGAMYGMMLSCWNTASNKRPTFDGMLPKMEMMLEKLKENEAKLPHQNEVPQPSYFILDTKEASNNYI</sequence>
<evidence type="ECO:0000256" key="1">
    <source>
        <dbReference type="PIRSR" id="PIRSR000615-2"/>
    </source>
</evidence>
<dbReference type="GO" id="GO:0046872">
    <property type="term" value="F:metal ion binding"/>
    <property type="evidence" value="ECO:0007669"/>
    <property type="project" value="UniProtKB-KW"/>
</dbReference>
<reference evidence="6" key="1">
    <citation type="submission" date="2021-10" db="EMBL/GenBank/DDBJ databases">
        <title>Tropical sea cucumber genome reveals ecological adaptation and Cuvierian tubules defense mechanism.</title>
        <authorList>
            <person name="Chen T."/>
        </authorList>
    </citation>
    <scope>NUCLEOTIDE SEQUENCE</scope>
    <source>
        <strain evidence="6">Nanhai2018</strain>
        <tissue evidence="6">Muscle</tissue>
    </source>
</reference>
<comment type="caution">
    <text evidence="6">The sequence shown here is derived from an EMBL/GenBank/DDBJ whole genome shotgun (WGS) entry which is preliminary data.</text>
</comment>
<dbReference type="Gene3D" id="1.10.510.10">
    <property type="entry name" value="Transferase(Phosphotransferase) domain 1"/>
    <property type="match status" value="1"/>
</dbReference>
<keyword evidence="6" id="KW-0675">Receptor</keyword>
<dbReference type="AlphaFoldDB" id="A0A9Q1H4G5"/>
<dbReference type="GO" id="GO:0005524">
    <property type="term" value="F:ATP binding"/>
    <property type="evidence" value="ECO:0007669"/>
    <property type="project" value="UniProtKB-KW"/>
</dbReference>
<keyword evidence="3 6" id="KW-0812">Transmembrane</keyword>
<protein>
    <submittedName>
        <fullName evidence="6">Inactive tyrosine-protein kinase transmembrane receptor ROR1</fullName>
    </submittedName>
</protein>
<keyword evidence="1" id="KW-0547">Nucleotide-binding</keyword>
<dbReference type="PANTHER" id="PTHR24416">
    <property type="entry name" value="TYROSINE-PROTEIN KINASE RECEPTOR"/>
    <property type="match status" value="1"/>
</dbReference>
<evidence type="ECO:0000256" key="2">
    <source>
        <dbReference type="PIRSR" id="PIRSR000615-3"/>
    </source>
</evidence>
<feature type="binding site" evidence="1">
    <location>
        <position position="467"/>
    </location>
    <ligand>
        <name>ATP</name>
        <dbReference type="ChEBI" id="CHEBI:30616"/>
    </ligand>
</feature>
<dbReference type="InterPro" id="IPR011009">
    <property type="entry name" value="Kinase-like_dom_sf"/>
</dbReference>
<dbReference type="GO" id="GO:0005886">
    <property type="term" value="C:plasma membrane"/>
    <property type="evidence" value="ECO:0007669"/>
    <property type="project" value="TreeGrafter"/>
</dbReference>
<dbReference type="Pfam" id="PF07714">
    <property type="entry name" value="PK_Tyr_Ser-Thr"/>
    <property type="match status" value="1"/>
</dbReference>
<dbReference type="InterPro" id="IPR050122">
    <property type="entry name" value="RTK"/>
</dbReference>
<evidence type="ECO:0000256" key="3">
    <source>
        <dbReference type="SAM" id="Phobius"/>
    </source>
</evidence>
<dbReference type="PROSITE" id="PS50011">
    <property type="entry name" value="PROTEIN_KINASE_DOM"/>
    <property type="match status" value="1"/>
</dbReference>
<dbReference type="GO" id="GO:0004714">
    <property type="term" value="F:transmembrane receptor protein tyrosine kinase activity"/>
    <property type="evidence" value="ECO:0007669"/>
    <property type="project" value="TreeGrafter"/>
</dbReference>
<dbReference type="GO" id="GO:0007169">
    <property type="term" value="P:cell surface receptor protein tyrosine kinase signaling pathway"/>
    <property type="evidence" value="ECO:0007669"/>
    <property type="project" value="TreeGrafter"/>
</dbReference>
<dbReference type="SUPFAM" id="SSF56112">
    <property type="entry name" value="Protein kinase-like (PK-like)"/>
    <property type="match status" value="1"/>
</dbReference>
<proteinExistence type="predicted"/>
<evidence type="ECO:0000313" key="7">
    <source>
        <dbReference type="Proteomes" id="UP001152320"/>
    </source>
</evidence>
<feature type="transmembrane region" description="Helical" evidence="3">
    <location>
        <begin position="153"/>
        <end position="172"/>
    </location>
</feature>
<keyword evidence="2" id="KW-0479">Metal-binding</keyword>
<feature type="binding site" evidence="2">
    <location>
        <position position="481"/>
    </location>
    <ligand>
        <name>Mg(2+)</name>
        <dbReference type="ChEBI" id="CHEBI:18420"/>
    </ligand>
</feature>
<keyword evidence="6" id="KW-0418">Kinase</keyword>
<feature type="signal peptide" evidence="4">
    <location>
        <begin position="1"/>
        <end position="22"/>
    </location>
</feature>
<dbReference type="InterPro" id="IPR001245">
    <property type="entry name" value="Ser-Thr/Tyr_kinase_cat_dom"/>
</dbReference>
<evidence type="ECO:0000259" key="5">
    <source>
        <dbReference type="PROSITE" id="PS50011"/>
    </source>
</evidence>
<keyword evidence="6" id="KW-0808">Transferase</keyword>
<dbReference type="InterPro" id="IPR000719">
    <property type="entry name" value="Prot_kinase_dom"/>
</dbReference>
<dbReference type="PANTHER" id="PTHR24416:SF611">
    <property type="entry name" value="TYROSINE-PROTEIN KINASE TRANSMEMBRANE RECEPTOR ROR"/>
    <property type="match status" value="1"/>
</dbReference>
<feature type="transmembrane region" description="Helical" evidence="3">
    <location>
        <begin position="239"/>
        <end position="261"/>
    </location>
</feature>
<dbReference type="Proteomes" id="UP001152320">
    <property type="component" value="Chromosome 10"/>
</dbReference>
<keyword evidence="1" id="KW-0067">ATP-binding</keyword>
<dbReference type="PRINTS" id="PR00109">
    <property type="entry name" value="TYRKINASE"/>
</dbReference>
<keyword evidence="4" id="KW-0732">Signal</keyword>
<keyword evidence="7" id="KW-1185">Reference proteome</keyword>
<organism evidence="6 7">
    <name type="scientific">Holothuria leucospilota</name>
    <name type="common">Black long sea cucumber</name>
    <name type="synonym">Mertensiothuria leucospilota</name>
    <dbReference type="NCBI Taxonomy" id="206669"/>
    <lineage>
        <taxon>Eukaryota</taxon>
        <taxon>Metazoa</taxon>
        <taxon>Echinodermata</taxon>
        <taxon>Eleutherozoa</taxon>
        <taxon>Echinozoa</taxon>
        <taxon>Holothuroidea</taxon>
        <taxon>Aspidochirotacea</taxon>
        <taxon>Aspidochirotida</taxon>
        <taxon>Holothuriidae</taxon>
        <taxon>Holothuria</taxon>
    </lineage>
</organism>
<gene>
    <name evidence="6" type="ORF">HOLleu_22160</name>
</gene>
<feature type="domain" description="Protein kinase" evidence="5">
    <location>
        <begin position="319"/>
        <end position="596"/>
    </location>
</feature>
<name>A0A9Q1H4G5_HOLLE</name>
<evidence type="ECO:0000313" key="6">
    <source>
        <dbReference type="EMBL" id="KAJ8035067.1"/>
    </source>
</evidence>
<keyword evidence="3" id="KW-0472">Membrane</keyword>